<evidence type="ECO:0000259" key="1">
    <source>
        <dbReference type="Pfam" id="PF07727"/>
    </source>
</evidence>
<dbReference type="PANTHER" id="PTHR11439:SF467">
    <property type="entry name" value="INTEGRASE CATALYTIC DOMAIN-CONTAINING PROTEIN"/>
    <property type="match status" value="1"/>
</dbReference>
<dbReference type="Pfam" id="PF25597">
    <property type="entry name" value="SH3_retrovirus"/>
    <property type="match status" value="1"/>
</dbReference>
<sequence>MVQEEMRLRLMRSTNPIRSAYIAADNRECYNCGQVGHEGMVDLVELVVDLPELVVVEEVIVEVMVEVMEWQKNKTSESSNTITHFGNFANYTQVGEGTQAQKKGTGRRIGTGIRHDGLWYINHEELGLAAVVGDVEKEINLLHCQLGHPSFGVLSKLYPDLFSRVDKHRLMCDACELGKHTRSTYVGLGLRSCEPFILIHSDVWGPCPVTSMNVPKYLWSEAVMTAAYLINRMPSKILGMKSLAELLLGNKMCVGYASSQKGYKCWDPIERRLFVSMDVTFREFEPYYKSKGDPDQFLQEFSTVMDDDSREGEIERCDTPEENADDKNGEAVVTVPIPKDWKCAKQDPRWKDAMKEELNALMKNNTWELVKLPPGKRAVGCKWVFTVKQTLEGKVDRYKARLHAKGYSQTYGIDYDETFAPVAKMGTVRALVSCAVNFGWPLYQLDVKNAFLHGDLHEEVYMDIPLGFGNSQTVEKVCKLKKSLYGLKQSPRAWFDRFRRAVCGMGYSQCNGDHMVFYKHRGAHITILAVYVDDIVIMGDDVEEIRCLKERLGRAFEVKDLGPLRYFLGIEIARSSKGIVFSQRKYILDLLTDTGMIGCCPCITPIDRNHQLCAQSGDPVDEEAYQRLVGRLIYLCHTRPDISYAVSVVSSYMHDPRTSHLDVVHMILRYLKGTPGKGLWFRKNGHLNVEGYCDADWASGMNDRRSTSGYCVFVGGNLVSWRSKKQAVVARSTAEAEYIAMALGLSEMLWMRSLLSELRVLRNDNVMLHCDNKSAINIANNPVQHDRTKHVEIDRFFIKEKIDSGMLRLEYIKSCEQLADCLTKGLGPSEIQSINM</sequence>
<dbReference type="Pfam" id="PF13976">
    <property type="entry name" value="gag_pre-integrs"/>
    <property type="match status" value="1"/>
</dbReference>
<reference evidence="4" key="2">
    <citation type="submission" date="2005-04" db="EMBL/GenBank/DDBJ databases">
        <authorList>
            <person name="Buell C.R."/>
            <person name="Wing R.A."/>
            <person name="McCombie W.A."/>
            <person name="Ouyang S."/>
        </authorList>
    </citation>
    <scope>NUCLEOTIDE SEQUENCE</scope>
</reference>
<feature type="domain" description="Retroviral polymerase SH3-like" evidence="3">
    <location>
        <begin position="254"/>
        <end position="291"/>
    </location>
</feature>
<protein>
    <submittedName>
        <fullName evidence="4">Retrotransposon protein, putative, unclassified</fullName>
    </submittedName>
</protein>
<dbReference type="CDD" id="cd09272">
    <property type="entry name" value="RNase_HI_RT_Ty1"/>
    <property type="match status" value="1"/>
</dbReference>
<gene>
    <name evidence="4" type="ordered locus">LOC_Os11g45908</name>
</gene>
<dbReference type="InterPro" id="IPR025724">
    <property type="entry name" value="GAG-pre-integrase_dom"/>
</dbReference>
<name>H2KW36_ORYSJ</name>
<dbReference type="EMBL" id="DP000010">
    <property type="protein sequence ID" value="ABG22578.1"/>
    <property type="molecule type" value="Genomic_DNA"/>
</dbReference>
<evidence type="ECO:0000259" key="2">
    <source>
        <dbReference type="Pfam" id="PF13976"/>
    </source>
</evidence>
<proteinExistence type="predicted"/>
<evidence type="ECO:0000313" key="4">
    <source>
        <dbReference type="EMBL" id="ABG22578.1"/>
    </source>
</evidence>
<feature type="domain" description="Reverse transcriptase Ty1/copia-type" evidence="1">
    <location>
        <begin position="364"/>
        <end position="606"/>
    </location>
</feature>
<dbReference type="Pfam" id="PF07727">
    <property type="entry name" value="RVT_2"/>
    <property type="match status" value="1"/>
</dbReference>
<organism evidence="4">
    <name type="scientific">Oryza sativa subsp. japonica</name>
    <name type="common">Rice</name>
    <dbReference type="NCBI Taxonomy" id="39947"/>
    <lineage>
        <taxon>Eukaryota</taxon>
        <taxon>Viridiplantae</taxon>
        <taxon>Streptophyta</taxon>
        <taxon>Embryophyta</taxon>
        <taxon>Tracheophyta</taxon>
        <taxon>Spermatophyta</taxon>
        <taxon>Magnoliopsida</taxon>
        <taxon>Liliopsida</taxon>
        <taxon>Poales</taxon>
        <taxon>Poaceae</taxon>
        <taxon>BOP clade</taxon>
        <taxon>Oryzoideae</taxon>
        <taxon>Oryzeae</taxon>
        <taxon>Oryzinae</taxon>
        <taxon>Oryza</taxon>
        <taxon>Oryza sativa</taxon>
    </lineage>
</organism>
<dbReference type="InterPro" id="IPR043502">
    <property type="entry name" value="DNA/RNA_pol_sf"/>
</dbReference>
<accession>H2KW36</accession>
<dbReference type="AlphaFoldDB" id="H2KW36"/>
<dbReference type="SUPFAM" id="SSF56672">
    <property type="entry name" value="DNA/RNA polymerases"/>
    <property type="match status" value="1"/>
</dbReference>
<dbReference type="InterPro" id="IPR057670">
    <property type="entry name" value="SH3_retrovirus"/>
</dbReference>
<reference evidence="4" key="3">
    <citation type="submission" date="2006-01" db="EMBL/GenBank/DDBJ databases">
        <authorList>
            <person name="Buell R."/>
        </authorList>
    </citation>
    <scope>NUCLEOTIDE SEQUENCE</scope>
</reference>
<dbReference type="PANTHER" id="PTHR11439">
    <property type="entry name" value="GAG-POL-RELATED RETROTRANSPOSON"/>
    <property type="match status" value="1"/>
</dbReference>
<reference evidence="4" key="1">
    <citation type="journal article" date="2005" name="BMC Biol.">
        <title>The sequence of rice chromosomes 11 and 12, rich in disease resistance genes and recent gene duplications.</title>
        <authorList>
            <consortium name="The rice chromosomes 11 and 12 sequencing consortia"/>
        </authorList>
    </citation>
    <scope>NUCLEOTIDE SEQUENCE [LARGE SCALE GENOMIC DNA]</scope>
</reference>
<evidence type="ECO:0000259" key="3">
    <source>
        <dbReference type="Pfam" id="PF25597"/>
    </source>
</evidence>
<feature type="domain" description="GAG-pre-integrase" evidence="2">
    <location>
        <begin position="129"/>
        <end position="180"/>
    </location>
</feature>
<dbReference type="InterPro" id="IPR013103">
    <property type="entry name" value="RVT_2"/>
</dbReference>